<comment type="caution">
    <text evidence="7">The sequence shown here is derived from an EMBL/GenBank/DDBJ whole genome shotgun (WGS) entry which is preliminary data.</text>
</comment>
<name>W4M171_9BACT</name>
<gene>
    <name evidence="7" type="ORF">ETSY2_32110</name>
</gene>
<dbReference type="PANTHER" id="PTHR30250">
    <property type="entry name" value="PST FAMILY PREDICTED COLANIC ACID TRANSPORTER"/>
    <property type="match status" value="1"/>
</dbReference>
<protein>
    <recommendedName>
        <fullName evidence="9">Polysaccharide biosynthesis protein C-terminal domain-containing protein</fullName>
    </recommendedName>
</protein>
<proteinExistence type="predicted"/>
<dbReference type="AlphaFoldDB" id="W4M171"/>
<dbReference type="GO" id="GO:0005886">
    <property type="term" value="C:plasma membrane"/>
    <property type="evidence" value="ECO:0007669"/>
    <property type="project" value="UniProtKB-SubCell"/>
</dbReference>
<dbReference type="PANTHER" id="PTHR30250:SF11">
    <property type="entry name" value="O-ANTIGEN TRANSPORTER-RELATED"/>
    <property type="match status" value="1"/>
</dbReference>
<dbReference type="Proteomes" id="UP000019140">
    <property type="component" value="Unassembled WGS sequence"/>
</dbReference>
<comment type="subcellular location">
    <subcellularLocation>
        <location evidence="1">Cell membrane</location>
        <topology evidence="1">Multi-pass membrane protein</topology>
    </subcellularLocation>
</comment>
<evidence type="ECO:0000256" key="6">
    <source>
        <dbReference type="SAM" id="Phobius"/>
    </source>
</evidence>
<reference evidence="7 8" key="1">
    <citation type="journal article" date="2014" name="Nature">
        <title>An environmental bacterial taxon with a large and distinct metabolic repertoire.</title>
        <authorList>
            <person name="Wilson M.C."/>
            <person name="Mori T."/>
            <person name="Ruckert C."/>
            <person name="Uria A.R."/>
            <person name="Helf M.J."/>
            <person name="Takada K."/>
            <person name="Gernert C."/>
            <person name="Steffens U.A."/>
            <person name="Heycke N."/>
            <person name="Schmitt S."/>
            <person name="Rinke C."/>
            <person name="Helfrich E.J."/>
            <person name="Brachmann A.O."/>
            <person name="Gurgui C."/>
            <person name="Wakimoto T."/>
            <person name="Kracht M."/>
            <person name="Crusemann M."/>
            <person name="Hentschel U."/>
            <person name="Abe I."/>
            <person name="Matsunaga S."/>
            <person name="Kalinowski J."/>
            <person name="Takeyama H."/>
            <person name="Piel J."/>
        </authorList>
    </citation>
    <scope>NUCLEOTIDE SEQUENCE [LARGE SCALE GENOMIC DNA]</scope>
    <source>
        <strain evidence="8">TSY2</strain>
    </source>
</reference>
<evidence type="ECO:0000256" key="3">
    <source>
        <dbReference type="ARBA" id="ARBA00022692"/>
    </source>
</evidence>
<evidence type="ECO:0000256" key="5">
    <source>
        <dbReference type="ARBA" id="ARBA00023136"/>
    </source>
</evidence>
<dbReference type="EMBL" id="AZHX01001369">
    <property type="protein sequence ID" value="ETX03868.1"/>
    <property type="molecule type" value="Genomic_DNA"/>
</dbReference>
<evidence type="ECO:0000313" key="8">
    <source>
        <dbReference type="Proteomes" id="UP000019140"/>
    </source>
</evidence>
<accession>W4M171</accession>
<keyword evidence="2" id="KW-1003">Cell membrane</keyword>
<evidence type="ECO:0000256" key="1">
    <source>
        <dbReference type="ARBA" id="ARBA00004651"/>
    </source>
</evidence>
<feature type="transmembrane region" description="Helical" evidence="6">
    <location>
        <begin position="91"/>
        <end position="119"/>
    </location>
</feature>
<keyword evidence="5 6" id="KW-0472">Membrane</keyword>
<keyword evidence="8" id="KW-1185">Reference proteome</keyword>
<sequence length="122" mass="14017">MQQDKSIKPYSLSISRNFFWNLSGQSLEIAITIITTPYIIYNLGVDLYGLFLIVGITTNYFWFMELGLGQATVKYISEYTAIQDWNEVNKIFWVSIFLYLILGLVTAATFFLFISILCVQVA</sequence>
<keyword evidence="3 6" id="KW-0812">Transmembrane</keyword>
<dbReference type="HOGENOM" id="CLU_2022501_0_0_7"/>
<feature type="transmembrane region" description="Helical" evidence="6">
    <location>
        <begin position="47"/>
        <end position="64"/>
    </location>
</feature>
<dbReference type="InterPro" id="IPR050833">
    <property type="entry name" value="Poly_Biosynth_Transport"/>
</dbReference>
<keyword evidence="4 6" id="KW-1133">Transmembrane helix</keyword>
<evidence type="ECO:0008006" key="9">
    <source>
        <dbReference type="Google" id="ProtNLM"/>
    </source>
</evidence>
<organism evidence="7 8">
    <name type="scientific">Candidatus Entotheonella gemina</name>
    <dbReference type="NCBI Taxonomy" id="1429439"/>
    <lineage>
        <taxon>Bacteria</taxon>
        <taxon>Pseudomonadati</taxon>
        <taxon>Nitrospinota/Tectimicrobiota group</taxon>
        <taxon>Candidatus Tectimicrobiota</taxon>
        <taxon>Candidatus Entotheonellia</taxon>
        <taxon>Candidatus Entotheonellales</taxon>
        <taxon>Candidatus Entotheonellaceae</taxon>
        <taxon>Candidatus Entotheonella</taxon>
    </lineage>
</organism>
<evidence type="ECO:0000256" key="4">
    <source>
        <dbReference type="ARBA" id="ARBA00022989"/>
    </source>
</evidence>
<evidence type="ECO:0000256" key="2">
    <source>
        <dbReference type="ARBA" id="ARBA00022475"/>
    </source>
</evidence>
<evidence type="ECO:0000313" key="7">
    <source>
        <dbReference type="EMBL" id="ETX03868.1"/>
    </source>
</evidence>